<dbReference type="InterPro" id="IPR006121">
    <property type="entry name" value="HMA_dom"/>
</dbReference>
<sequence length="119" mass="13248">MSTAIICGILIVFCYFGLRGTIKRTKYGCCGSGGSEVKKIKAADKDISHYPYARTLEVEGMTCGNCKKRVENEFNSLEGLYASVDLKKKLAVIHMKEQMTEDELKEIVRKAGYTPGKIK</sequence>
<comment type="caution">
    <text evidence="2">The sequence shown here is derived from an EMBL/GenBank/DDBJ whole genome shotgun (WGS) entry which is preliminary data.</text>
</comment>
<dbReference type="Pfam" id="PF00403">
    <property type="entry name" value="HMA"/>
    <property type="match status" value="1"/>
</dbReference>
<dbReference type="InterPro" id="IPR036163">
    <property type="entry name" value="HMA_dom_sf"/>
</dbReference>
<name>A0A084JK12_9FIRM</name>
<dbReference type="RefSeq" id="WP_038282382.1">
    <property type="nucleotide sequence ID" value="NZ_JPME01000018.1"/>
</dbReference>
<dbReference type="PROSITE" id="PS50846">
    <property type="entry name" value="HMA_2"/>
    <property type="match status" value="1"/>
</dbReference>
<dbReference type="OrthoDB" id="9813965at2"/>
<gene>
    <name evidence="2" type="ORF">IO98_15045</name>
</gene>
<dbReference type="GO" id="GO:0046872">
    <property type="term" value="F:metal ion binding"/>
    <property type="evidence" value="ECO:0007669"/>
    <property type="project" value="InterPro"/>
</dbReference>
<keyword evidence="3" id="KW-1185">Reference proteome</keyword>
<dbReference type="Proteomes" id="UP000028525">
    <property type="component" value="Unassembled WGS sequence"/>
</dbReference>
<evidence type="ECO:0000313" key="3">
    <source>
        <dbReference type="Proteomes" id="UP000028525"/>
    </source>
</evidence>
<dbReference type="EMBL" id="JPME01000018">
    <property type="protein sequence ID" value="KEZ89296.1"/>
    <property type="molecule type" value="Genomic_DNA"/>
</dbReference>
<accession>A0A084JK12</accession>
<dbReference type="SUPFAM" id="SSF55008">
    <property type="entry name" value="HMA, heavy metal-associated domain"/>
    <property type="match status" value="1"/>
</dbReference>
<dbReference type="CDD" id="cd00371">
    <property type="entry name" value="HMA"/>
    <property type="match status" value="1"/>
</dbReference>
<dbReference type="AlphaFoldDB" id="A0A084JK12"/>
<organism evidence="2 3">
    <name type="scientific">Lacrimispora celerecrescens</name>
    <dbReference type="NCBI Taxonomy" id="29354"/>
    <lineage>
        <taxon>Bacteria</taxon>
        <taxon>Bacillati</taxon>
        <taxon>Bacillota</taxon>
        <taxon>Clostridia</taxon>
        <taxon>Lachnospirales</taxon>
        <taxon>Lachnospiraceae</taxon>
        <taxon>Lacrimispora</taxon>
    </lineage>
</organism>
<proteinExistence type="predicted"/>
<feature type="domain" description="HMA" evidence="1">
    <location>
        <begin position="52"/>
        <end position="116"/>
    </location>
</feature>
<dbReference type="Gene3D" id="3.30.70.100">
    <property type="match status" value="1"/>
</dbReference>
<dbReference type="STRING" id="29354.IO98_15045"/>
<evidence type="ECO:0000259" key="1">
    <source>
        <dbReference type="PROSITE" id="PS50846"/>
    </source>
</evidence>
<evidence type="ECO:0000313" key="2">
    <source>
        <dbReference type="EMBL" id="KEZ89296.1"/>
    </source>
</evidence>
<protein>
    <recommendedName>
        <fullName evidence="1">HMA domain-containing protein</fullName>
    </recommendedName>
</protein>
<reference evidence="2 3" key="1">
    <citation type="submission" date="2014-07" db="EMBL/GenBank/DDBJ databases">
        <title>Draft genome of Clostridium celerecrescens 152B isolated from sediments associated with methane hydrate from Krishna Godavari basin.</title>
        <authorList>
            <person name="Honkalas V.S."/>
            <person name="Dabir A.P."/>
            <person name="Arora P."/>
            <person name="Dhakephalkar P.K."/>
        </authorList>
    </citation>
    <scope>NUCLEOTIDE SEQUENCE [LARGE SCALE GENOMIC DNA]</scope>
    <source>
        <strain evidence="2 3">152B</strain>
    </source>
</reference>